<reference evidence="3" key="1">
    <citation type="journal article" date="2019" name="Int. J. Syst. Evol. Microbiol.">
        <title>The Global Catalogue of Microorganisms (GCM) 10K type strain sequencing project: providing services to taxonomists for standard genome sequencing and annotation.</title>
        <authorList>
            <consortium name="The Broad Institute Genomics Platform"/>
            <consortium name="The Broad Institute Genome Sequencing Center for Infectious Disease"/>
            <person name="Wu L."/>
            <person name="Ma J."/>
        </authorList>
    </citation>
    <scope>NUCLEOTIDE SEQUENCE [LARGE SCALE GENOMIC DNA]</scope>
    <source>
        <strain evidence="3">CCUG 61696</strain>
    </source>
</reference>
<comment type="caution">
    <text evidence="2">The sequence shown here is derived from an EMBL/GenBank/DDBJ whole genome shotgun (WGS) entry which is preliminary data.</text>
</comment>
<accession>A0ABW3Z2E8</accession>
<name>A0ABW3Z2E8_9HYPH</name>
<proteinExistence type="predicted"/>
<gene>
    <name evidence="2" type="ORF">ACFQ4O_00280</name>
</gene>
<dbReference type="EMBL" id="JBHTMX010000001">
    <property type="protein sequence ID" value="MFD1330435.1"/>
    <property type="molecule type" value="Genomic_DNA"/>
</dbReference>
<dbReference type="InterPro" id="IPR018754">
    <property type="entry name" value="RovC-like_DNA-bd"/>
</dbReference>
<organism evidence="2 3">
    <name type="scientific">Methylopila musalis</name>
    <dbReference type="NCBI Taxonomy" id="1134781"/>
    <lineage>
        <taxon>Bacteria</taxon>
        <taxon>Pseudomonadati</taxon>
        <taxon>Pseudomonadota</taxon>
        <taxon>Alphaproteobacteria</taxon>
        <taxon>Hyphomicrobiales</taxon>
        <taxon>Methylopilaceae</taxon>
        <taxon>Methylopila</taxon>
    </lineage>
</organism>
<dbReference type="Pfam" id="PF10074">
    <property type="entry name" value="RovC_DNA-bd"/>
    <property type="match status" value="1"/>
</dbReference>
<dbReference type="Proteomes" id="UP001597171">
    <property type="component" value="Unassembled WGS sequence"/>
</dbReference>
<dbReference type="RefSeq" id="WP_378773564.1">
    <property type="nucleotide sequence ID" value="NZ_JBHTMX010000001.1"/>
</dbReference>
<sequence length="140" mass="15806">MALKEAYAGLPKHDLQLLFLPGISAHDQLAAVVPIDDDILDRIDALTRLARAWLQRPPLRDTRMTAEQRRRFRLKLRAADGRMNGATYRDIAIAIYGAARIDTDPWKTSPLRDAVIAFAEAGLALIDGGYLHLLRHRRRT</sequence>
<keyword evidence="3" id="KW-1185">Reference proteome</keyword>
<feature type="domain" description="T6SS Transcription factor RovC-like DNA binding" evidence="1">
    <location>
        <begin position="32"/>
        <end position="135"/>
    </location>
</feature>
<evidence type="ECO:0000313" key="2">
    <source>
        <dbReference type="EMBL" id="MFD1330435.1"/>
    </source>
</evidence>
<evidence type="ECO:0000259" key="1">
    <source>
        <dbReference type="Pfam" id="PF10074"/>
    </source>
</evidence>
<evidence type="ECO:0000313" key="3">
    <source>
        <dbReference type="Proteomes" id="UP001597171"/>
    </source>
</evidence>
<protein>
    <submittedName>
        <fullName evidence="2">DUF2285 domain-containing protein</fullName>
    </submittedName>
</protein>